<sequence length="155" mass="17679">FQNTPTISELLTSEKLVVAQVVFLNAPDVSHGGKPAKMVVKQLTESECNKNIIIFDVTVKPKHWLVRFYRAQDALKVTRIFNGYLYRNRVLVAKLDRTYSFSRGRQRMVADREDGIGALIVGNEKLLFPPLFDGWTKPERSGIDAYKKDCVSLFN</sequence>
<reference evidence="1 2" key="1">
    <citation type="submission" date="2014-11" db="EMBL/GenBank/DDBJ databases">
        <title>Genetic blueprint of the zoonotic pathogen Toxocara canis.</title>
        <authorList>
            <person name="Zhu X.-Q."/>
            <person name="Korhonen P.K."/>
            <person name="Cai H."/>
            <person name="Young N.D."/>
            <person name="Nejsum P."/>
            <person name="von Samson-Himmelstjerna G."/>
            <person name="Boag P.R."/>
            <person name="Tan P."/>
            <person name="Li Q."/>
            <person name="Min J."/>
            <person name="Yang Y."/>
            <person name="Wang X."/>
            <person name="Fang X."/>
            <person name="Hall R.S."/>
            <person name="Hofmann A."/>
            <person name="Sternberg P.W."/>
            <person name="Jex A.R."/>
            <person name="Gasser R.B."/>
        </authorList>
    </citation>
    <scope>NUCLEOTIDE SEQUENCE [LARGE SCALE GENOMIC DNA]</scope>
    <source>
        <strain evidence="1">PN_DK_2014</strain>
    </source>
</reference>
<evidence type="ECO:0000313" key="2">
    <source>
        <dbReference type="Proteomes" id="UP000031036"/>
    </source>
</evidence>
<comment type="caution">
    <text evidence="1">The sequence shown here is derived from an EMBL/GenBank/DDBJ whole genome shotgun (WGS) entry which is preliminary data.</text>
</comment>
<accession>A0A0B2VM19</accession>
<feature type="non-terminal residue" evidence="1">
    <location>
        <position position="1"/>
    </location>
</feature>
<dbReference type="AlphaFoldDB" id="A0A0B2VM19"/>
<proteinExistence type="predicted"/>
<keyword evidence="2" id="KW-1185">Reference proteome</keyword>
<dbReference type="STRING" id="6265.A0A0B2VM19"/>
<evidence type="ECO:0000313" key="1">
    <source>
        <dbReference type="EMBL" id="KHN82643.1"/>
    </source>
</evidence>
<name>A0A0B2VM19_TOXCA</name>
<dbReference type="Proteomes" id="UP000031036">
    <property type="component" value="Unassembled WGS sequence"/>
</dbReference>
<protein>
    <submittedName>
        <fullName evidence="1">Uncharacterized protein F07F6.1</fullName>
    </submittedName>
</protein>
<dbReference type="EMBL" id="JPKZ01001318">
    <property type="protein sequence ID" value="KHN82643.1"/>
    <property type="molecule type" value="Genomic_DNA"/>
</dbReference>
<dbReference type="OrthoDB" id="5778082at2759"/>
<organism evidence="1 2">
    <name type="scientific">Toxocara canis</name>
    <name type="common">Canine roundworm</name>
    <dbReference type="NCBI Taxonomy" id="6265"/>
    <lineage>
        <taxon>Eukaryota</taxon>
        <taxon>Metazoa</taxon>
        <taxon>Ecdysozoa</taxon>
        <taxon>Nematoda</taxon>
        <taxon>Chromadorea</taxon>
        <taxon>Rhabditida</taxon>
        <taxon>Spirurina</taxon>
        <taxon>Ascaridomorpha</taxon>
        <taxon>Ascaridoidea</taxon>
        <taxon>Toxocaridae</taxon>
        <taxon>Toxocara</taxon>
    </lineage>
</organism>
<gene>
    <name evidence="1" type="primary">F07F6.1</name>
    <name evidence="1" type="ORF">Tcan_06780</name>
</gene>